<keyword evidence="18" id="KW-1185">Reference proteome</keyword>
<comment type="subcellular location">
    <subcellularLocation>
        <location evidence="13">Nucleus</location>
    </subcellularLocation>
</comment>
<name>A0A5N3V3P3_MUNMU</name>
<evidence type="ECO:0000256" key="6">
    <source>
        <dbReference type="ARBA" id="ARBA00023015"/>
    </source>
</evidence>
<evidence type="ECO:0000256" key="10">
    <source>
        <dbReference type="ARBA" id="ARBA00023170"/>
    </source>
</evidence>
<dbReference type="SMART" id="SM00430">
    <property type="entry name" value="HOLI"/>
    <property type="match status" value="1"/>
</dbReference>
<comment type="similarity">
    <text evidence="1 13">Belongs to the nuclear hormone receptor family. NR3 subfamily.</text>
</comment>
<keyword evidence="9 13" id="KW-0804">Transcription</keyword>
<dbReference type="SUPFAM" id="SSF48508">
    <property type="entry name" value="Nuclear receptor ligand-binding domain"/>
    <property type="match status" value="1"/>
</dbReference>
<evidence type="ECO:0000256" key="5">
    <source>
        <dbReference type="ARBA" id="ARBA00022833"/>
    </source>
</evidence>
<dbReference type="GO" id="GO:0005496">
    <property type="term" value="F:steroid binding"/>
    <property type="evidence" value="ECO:0007669"/>
    <property type="project" value="InterPro"/>
</dbReference>
<dbReference type="GO" id="GO:0008270">
    <property type="term" value="F:zinc ion binding"/>
    <property type="evidence" value="ECO:0007669"/>
    <property type="project" value="UniProtKB-KW"/>
</dbReference>
<dbReference type="Pfam" id="PF00104">
    <property type="entry name" value="Hormone_recep"/>
    <property type="match status" value="1"/>
</dbReference>
<dbReference type="InterPro" id="IPR000536">
    <property type="entry name" value="Nucl_hrmn_rcpt_lig-bd"/>
</dbReference>
<feature type="region of interest" description="Disordered" evidence="14">
    <location>
        <begin position="472"/>
        <end position="494"/>
    </location>
</feature>
<dbReference type="InterPro" id="IPR001723">
    <property type="entry name" value="Nuclear_hrmn_rcpt"/>
</dbReference>
<dbReference type="GO" id="GO:0005634">
    <property type="term" value="C:nucleus"/>
    <property type="evidence" value="ECO:0007669"/>
    <property type="project" value="UniProtKB-SubCell"/>
</dbReference>
<evidence type="ECO:0000313" key="17">
    <source>
        <dbReference type="EMBL" id="KAB0343061.1"/>
    </source>
</evidence>
<dbReference type="Proteomes" id="UP000326458">
    <property type="component" value="Unassembled WGS sequence"/>
</dbReference>
<evidence type="ECO:0000256" key="14">
    <source>
        <dbReference type="SAM" id="MobiDB-lite"/>
    </source>
</evidence>
<dbReference type="PIRSF" id="PIRSF002527">
    <property type="entry name" value="ER-like_NR"/>
    <property type="match status" value="1"/>
</dbReference>
<proteinExistence type="inferred from homology"/>
<dbReference type="SMART" id="SM00399">
    <property type="entry name" value="ZnF_C4"/>
    <property type="match status" value="1"/>
</dbReference>
<dbReference type="Pfam" id="PF12497">
    <property type="entry name" value="ERbeta_N"/>
    <property type="match status" value="1"/>
</dbReference>
<keyword evidence="4" id="KW-0863">Zinc-finger</keyword>
<evidence type="ECO:0000256" key="9">
    <source>
        <dbReference type="ARBA" id="ARBA00023163"/>
    </source>
</evidence>
<evidence type="ECO:0000256" key="11">
    <source>
        <dbReference type="ARBA" id="ARBA00023242"/>
    </source>
</evidence>
<dbReference type="PROSITE" id="PS51843">
    <property type="entry name" value="NR_LBD"/>
    <property type="match status" value="1"/>
</dbReference>
<dbReference type="InterPro" id="IPR013088">
    <property type="entry name" value="Znf_NHR/GATA"/>
</dbReference>
<evidence type="ECO:0000256" key="12">
    <source>
        <dbReference type="ARBA" id="ARBA00032420"/>
    </source>
</evidence>
<dbReference type="GO" id="GO:0043565">
    <property type="term" value="F:sequence-specific DNA binding"/>
    <property type="evidence" value="ECO:0007669"/>
    <property type="project" value="InterPro"/>
</dbReference>
<evidence type="ECO:0000259" key="16">
    <source>
        <dbReference type="PROSITE" id="PS51843"/>
    </source>
</evidence>
<keyword evidence="6 13" id="KW-0805">Transcription regulation</keyword>
<dbReference type="Gene3D" id="1.10.565.10">
    <property type="entry name" value="Retinoid X Receptor"/>
    <property type="match status" value="2"/>
</dbReference>
<dbReference type="PANTHER" id="PTHR48092">
    <property type="entry name" value="KNIRPS-RELATED PROTEIN-RELATED"/>
    <property type="match status" value="1"/>
</dbReference>
<accession>A0A5N3V3P3</accession>
<gene>
    <name evidence="17" type="ORF">FD754_019987</name>
</gene>
<keyword evidence="7" id="KW-0238">DNA-binding</keyword>
<dbReference type="Pfam" id="PF00105">
    <property type="entry name" value="zf-C4"/>
    <property type="match status" value="1"/>
</dbReference>
<dbReference type="AlphaFoldDB" id="A0A5N3V3P3"/>
<dbReference type="PROSITE" id="PS00031">
    <property type="entry name" value="NUCLEAR_REC_DBD_1"/>
    <property type="match status" value="1"/>
</dbReference>
<evidence type="ECO:0000256" key="7">
    <source>
        <dbReference type="ARBA" id="ARBA00023125"/>
    </source>
</evidence>
<dbReference type="InterPro" id="IPR035500">
    <property type="entry name" value="NHR-like_dom_sf"/>
</dbReference>
<dbReference type="PRINTS" id="PR00047">
    <property type="entry name" value="STROIDFINGER"/>
</dbReference>
<dbReference type="PRINTS" id="PR00398">
    <property type="entry name" value="STRDHORMONER"/>
</dbReference>
<feature type="domain" description="Nuclear receptor" evidence="15">
    <location>
        <begin position="143"/>
        <end position="218"/>
    </location>
</feature>
<keyword evidence="11 13" id="KW-0539">Nucleus</keyword>
<organism evidence="17 18">
    <name type="scientific">Muntiacus muntjak</name>
    <name type="common">Barking deer</name>
    <name type="synonym">Indian muntjac</name>
    <dbReference type="NCBI Taxonomy" id="9888"/>
    <lineage>
        <taxon>Eukaryota</taxon>
        <taxon>Metazoa</taxon>
        <taxon>Chordata</taxon>
        <taxon>Craniata</taxon>
        <taxon>Vertebrata</taxon>
        <taxon>Euteleostomi</taxon>
        <taxon>Mammalia</taxon>
        <taxon>Eutheria</taxon>
        <taxon>Laurasiatheria</taxon>
        <taxon>Artiodactyla</taxon>
        <taxon>Ruminantia</taxon>
        <taxon>Pecora</taxon>
        <taxon>Cervidae</taxon>
        <taxon>Muntiacinae</taxon>
        <taxon>Muntiacus</taxon>
    </lineage>
</organism>
<evidence type="ECO:0000256" key="2">
    <source>
        <dbReference type="ARBA" id="ARBA00014904"/>
    </source>
</evidence>
<evidence type="ECO:0000256" key="8">
    <source>
        <dbReference type="ARBA" id="ARBA00023159"/>
    </source>
</evidence>
<evidence type="ECO:0000256" key="4">
    <source>
        <dbReference type="ARBA" id="ARBA00022771"/>
    </source>
</evidence>
<keyword evidence="8" id="KW-0010">Activator</keyword>
<evidence type="ECO:0000256" key="1">
    <source>
        <dbReference type="ARBA" id="ARBA00005413"/>
    </source>
</evidence>
<dbReference type="InterPro" id="IPR050200">
    <property type="entry name" value="Nuclear_hormone_rcpt_NR3"/>
</dbReference>
<dbReference type="PROSITE" id="PS51030">
    <property type="entry name" value="NUCLEAR_REC_DBD_2"/>
    <property type="match status" value="1"/>
</dbReference>
<dbReference type="InterPro" id="IPR024178">
    <property type="entry name" value="Est_rcpt/est-rel_rcp"/>
</dbReference>
<evidence type="ECO:0000313" key="18">
    <source>
        <dbReference type="Proteomes" id="UP000326458"/>
    </source>
</evidence>
<dbReference type="InterPro" id="IPR021064">
    <property type="entry name" value="ER-beta-like_N"/>
</dbReference>
<dbReference type="InterPro" id="IPR001628">
    <property type="entry name" value="Znf_hrmn_rcpt"/>
</dbReference>
<evidence type="ECO:0000259" key="15">
    <source>
        <dbReference type="PROSITE" id="PS51030"/>
    </source>
</evidence>
<keyword evidence="3" id="KW-0479">Metal-binding</keyword>
<dbReference type="FunFam" id="3.30.50.10:FF:000014">
    <property type="entry name" value="Estrogen receptor beta"/>
    <property type="match status" value="1"/>
</dbReference>
<sequence>MDVKNSPSSLNSPVSYNCGQSILPLEPGPIYLPSSYVESRHEYSAMTFYSPAVMNYSIPNNSEDGPGRQTTSPNVLWPTPGHLSPLAIHCQSSLLYAEPQKSPWCETRSLEHTLPVNRETLKRKASGSSCASPVASPSSKRDAHFCAVCSDYASGYHYGVWSCEGCKAFFKRSIQGHNDYICPATNQCTIDKNRRKSCQACRLRKCYEVGMVKCGSRRERCGYRIVRRQRNSDERLHCLSKTKRNGGPMTRVKELLLNALSPEQLVLTLLEAEPPHVLVSRPSMPFTEASMMMSLTKLADKELVHMISWAKKIPGFVELSLYDQVRLLESCWLEVLMVGLMWRSIDHPGKLIFAPDLVLDRAVTRGFLILCPGMYPSATAPQEADSGRKLTHLLNAVTDALVWVIAKSGVSYQQQSVRLANLLMLLSHVRHASNKGMEHLLNMKCKNVVPVYDLLLEMLNAHTLRGNKSLVTGSERNLAEDNESKEDSQNPQAQ</sequence>
<evidence type="ECO:0000256" key="13">
    <source>
        <dbReference type="PIRNR" id="PIRNR002527"/>
    </source>
</evidence>
<dbReference type="SUPFAM" id="SSF57716">
    <property type="entry name" value="Glucocorticoid receptor-like (DNA-binding domain)"/>
    <property type="match status" value="1"/>
</dbReference>
<comment type="caution">
    <text evidence="17">The sequence shown here is derived from an EMBL/GenBank/DDBJ whole genome shotgun (WGS) entry which is preliminary data.</text>
</comment>
<keyword evidence="5" id="KW-0862">Zinc</keyword>
<feature type="domain" description="NR LBD" evidence="16">
    <location>
        <begin position="261"/>
        <end position="462"/>
    </location>
</feature>
<keyword evidence="10 13" id="KW-0675">Receptor</keyword>
<dbReference type="Gene3D" id="3.30.50.10">
    <property type="entry name" value="Erythroid Transcription Factor GATA-1, subunit A"/>
    <property type="match status" value="1"/>
</dbReference>
<protein>
    <recommendedName>
        <fullName evidence="2">Estrogen receptor beta</fullName>
    </recommendedName>
    <alternativeName>
        <fullName evidence="12">Nuclear receptor subfamily 3 group A member 2</fullName>
    </alternativeName>
</protein>
<dbReference type="GO" id="GO:0003707">
    <property type="term" value="F:nuclear steroid receptor activity"/>
    <property type="evidence" value="ECO:0007669"/>
    <property type="project" value="InterPro"/>
</dbReference>
<reference evidence="17 18" key="1">
    <citation type="submission" date="2019-06" db="EMBL/GenBank/DDBJ databases">
        <title>Discovery of a novel chromosome fission-fusion reversal in muntjac.</title>
        <authorList>
            <person name="Mudd A.B."/>
            <person name="Bredeson J.V."/>
            <person name="Baum R."/>
            <person name="Hockemeyer D."/>
            <person name="Rokhsar D.S."/>
        </authorList>
    </citation>
    <scope>NUCLEOTIDE SEQUENCE [LARGE SCALE GENOMIC DNA]</scope>
    <source>
        <strain evidence="17">UTSW_UCB_Mm</strain>
        <tissue evidence="17">Fibroblast cell line</tissue>
    </source>
</reference>
<evidence type="ECO:0000256" key="3">
    <source>
        <dbReference type="ARBA" id="ARBA00022723"/>
    </source>
</evidence>
<dbReference type="EMBL" id="VCEA01000003">
    <property type="protein sequence ID" value="KAB0343061.1"/>
    <property type="molecule type" value="Genomic_DNA"/>
</dbReference>
<dbReference type="CDD" id="cd07171">
    <property type="entry name" value="NR_DBD_ER"/>
    <property type="match status" value="1"/>
</dbReference>